<protein>
    <submittedName>
        <fullName evidence="1">Uncharacterized protein</fullName>
    </submittedName>
</protein>
<organism evidence="1 2">
    <name type="scientific">Pseudoxanthomonas indica</name>
    <dbReference type="NCBI Taxonomy" id="428993"/>
    <lineage>
        <taxon>Bacteria</taxon>
        <taxon>Pseudomonadati</taxon>
        <taxon>Pseudomonadota</taxon>
        <taxon>Gammaproteobacteria</taxon>
        <taxon>Lysobacterales</taxon>
        <taxon>Lysobacteraceae</taxon>
        <taxon>Pseudoxanthomonas</taxon>
    </lineage>
</organism>
<evidence type="ECO:0000313" key="1">
    <source>
        <dbReference type="EMBL" id="SKC49609.1"/>
    </source>
</evidence>
<accession>A0A1T5JDZ7</accession>
<dbReference type="AlphaFoldDB" id="A0A1T5JDZ7"/>
<gene>
    <name evidence="1" type="ORF">SAMN06296058_0723</name>
</gene>
<dbReference type="Proteomes" id="UP000190341">
    <property type="component" value="Unassembled WGS sequence"/>
</dbReference>
<sequence length="86" mass="9539">MTMDSFNGYRVLPAVARHGSGKYEATFRLEADDGTIRQVCLNMFSSSEDLARDMAAIRREDVVGVSRDGEVQWDHSFHSLLTSAVG</sequence>
<dbReference type="RefSeq" id="WP_139381377.1">
    <property type="nucleotide sequence ID" value="NZ_BMCL01000003.1"/>
</dbReference>
<name>A0A1T5JDZ7_9GAMM</name>
<evidence type="ECO:0000313" key="2">
    <source>
        <dbReference type="Proteomes" id="UP000190341"/>
    </source>
</evidence>
<dbReference type="EMBL" id="FUZV01000001">
    <property type="protein sequence ID" value="SKC49609.1"/>
    <property type="molecule type" value="Genomic_DNA"/>
</dbReference>
<reference evidence="1 2" key="1">
    <citation type="submission" date="2017-02" db="EMBL/GenBank/DDBJ databases">
        <authorList>
            <person name="Peterson S.W."/>
        </authorList>
    </citation>
    <scope>NUCLEOTIDE SEQUENCE [LARGE SCALE GENOMIC DNA]</scope>
    <source>
        <strain evidence="1 2">P15</strain>
    </source>
</reference>
<dbReference type="STRING" id="428993.SAMN06296058_0723"/>
<keyword evidence="2" id="KW-1185">Reference proteome</keyword>
<proteinExistence type="predicted"/>